<evidence type="ECO:0000313" key="1">
    <source>
        <dbReference type="EMBL" id="THH14814.1"/>
    </source>
</evidence>
<dbReference type="Proteomes" id="UP000310158">
    <property type="component" value="Unassembled WGS sequence"/>
</dbReference>
<sequence length="71" mass="7946">KDIPPDIISDPEANEDELISEELVEEYADDIPDVVPAEKMAIVLPSILQIMKCKELGLEELANQELELRKG</sequence>
<reference evidence="1 2" key="1">
    <citation type="submission" date="2019-02" db="EMBL/GenBank/DDBJ databases">
        <title>Genome sequencing of the rare red list fungi Bondarzewia mesenterica.</title>
        <authorList>
            <person name="Buettner E."/>
            <person name="Kellner H."/>
        </authorList>
    </citation>
    <scope>NUCLEOTIDE SEQUENCE [LARGE SCALE GENOMIC DNA]</scope>
    <source>
        <strain evidence="1 2">DSM 108281</strain>
    </source>
</reference>
<keyword evidence="2" id="KW-1185">Reference proteome</keyword>
<evidence type="ECO:0000313" key="2">
    <source>
        <dbReference type="Proteomes" id="UP000310158"/>
    </source>
</evidence>
<proteinExistence type="predicted"/>
<dbReference type="AlphaFoldDB" id="A0A4S4LR36"/>
<accession>A0A4S4LR36</accession>
<feature type="non-terminal residue" evidence="1">
    <location>
        <position position="1"/>
    </location>
</feature>
<gene>
    <name evidence="1" type="ORF">EW146_g5568</name>
</gene>
<organism evidence="1 2">
    <name type="scientific">Bondarzewia mesenterica</name>
    <dbReference type="NCBI Taxonomy" id="1095465"/>
    <lineage>
        <taxon>Eukaryota</taxon>
        <taxon>Fungi</taxon>
        <taxon>Dikarya</taxon>
        <taxon>Basidiomycota</taxon>
        <taxon>Agaricomycotina</taxon>
        <taxon>Agaricomycetes</taxon>
        <taxon>Russulales</taxon>
        <taxon>Bondarzewiaceae</taxon>
        <taxon>Bondarzewia</taxon>
    </lineage>
</organism>
<dbReference type="EMBL" id="SGPL01000248">
    <property type="protein sequence ID" value="THH14814.1"/>
    <property type="molecule type" value="Genomic_DNA"/>
</dbReference>
<comment type="caution">
    <text evidence="1">The sequence shown here is derived from an EMBL/GenBank/DDBJ whole genome shotgun (WGS) entry which is preliminary data.</text>
</comment>
<name>A0A4S4LR36_9AGAM</name>
<protein>
    <submittedName>
        <fullName evidence="1">Uncharacterized protein</fullName>
    </submittedName>
</protein>